<evidence type="ECO:0000313" key="6">
    <source>
        <dbReference type="Proteomes" id="UP001497516"/>
    </source>
</evidence>
<dbReference type="Gene3D" id="1.10.110.10">
    <property type="entry name" value="Plant lipid-transfer and hydrophobic proteins"/>
    <property type="match status" value="1"/>
</dbReference>
<dbReference type="SMART" id="SM00499">
    <property type="entry name" value="AAI"/>
    <property type="match status" value="1"/>
</dbReference>
<reference evidence="5 6" key="1">
    <citation type="submission" date="2024-04" db="EMBL/GenBank/DDBJ databases">
        <authorList>
            <person name="Fracassetti M."/>
        </authorList>
    </citation>
    <scope>NUCLEOTIDE SEQUENCE [LARGE SCALE GENOMIC DNA]</scope>
</reference>
<evidence type="ECO:0000259" key="4">
    <source>
        <dbReference type="SMART" id="SM00499"/>
    </source>
</evidence>
<comment type="similarity">
    <text evidence="1">Belongs to the 2S seed storage albumins family.</text>
</comment>
<keyword evidence="3" id="KW-0732">Signal</keyword>
<proteinExistence type="inferred from homology"/>
<evidence type="ECO:0000256" key="3">
    <source>
        <dbReference type="SAM" id="SignalP"/>
    </source>
</evidence>
<protein>
    <recommendedName>
        <fullName evidence="4">Bifunctional inhibitor/plant lipid transfer protein/seed storage helical domain-containing protein</fullName>
    </recommendedName>
</protein>
<evidence type="ECO:0000256" key="2">
    <source>
        <dbReference type="SAM" id="MobiDB-lite"/>
    </source>
</evidence>
<dbReference type="PANTHER" id="PTHR35496:SF18">
    <property type="entry name" value="BIFUNCTIONAL INHIBITOR_PLANT LIPID TRANSFER PROTEIN_SEED STORAGE HELICAL DOMAIN-CONTAINING PROTEIN"/>
    <property type="match status" value="1"/>
</dbReference>
<dbReference type="InterPro" id="IPR016140">
    <property type="entry name" value="Bifunc_inhib/LTP/seed_store"/>
</dbReference>
<dbReference type="Proteomes" id="UP001497516">
    <property type="component" value="Chromosome 3"/>
</dbReference>
<feature type="signal peptide" evidence="3">
    <location>
        <begin position="1"/>
        <end position="22"/>
    </location>
</feature>
<keyword evidence="6" id="KW-1185">Reference proteome</keyword>
<dbReference type="SUPFAM" id="SSF47699">
    <property type="entry name" value="Bifunctional inhibitor/lipid-transfer protein/seed storage 2S albumin"/>
    <property type="match status" value="1"/>
</dbReference>
<feature type="region of interest" description="Disordered" evidence="2">
    <location>
        <begin position="71"/>
        <end position="91"/>
    </location>
</feature>
<feature type="chain" id="PRO_5043662661" description="Bifunctional inhibitor/plant lipid transfer protein/seed storage helical domain-containing protein" evidence="3">
    <location>
        <begin position="23"/>
        <end position="164"/>
    </location>
</feature>
<gene>
    <name evidence="5" type="ORF">LTRI10_LOCUS16160</name>
</gene>
<dbReference type="InterPro" id="IPR036312">
    <property type="entry name" value="Bifun_inhib/LTP/seed_sf"/>
</dbReference>
<dbReference type="PRINTS" id="PR00496">
    <property type="entry name" value="NAPIN"/>
</dbReference>
<sequence>MARLSPTLAAAAFLLFLVAAEATIRTTVIIDDDFSNQRGKGGQHGQGGDCREQIEQQQNLWHCQQHIIQQAQRQGGGGGRRDDEFAINPHQPGQEHFEDCCEQLRQLDRQCTCQGLEQAIQQIPRSQMREQDRQSAFRVAESLPGQCRTEPTSCQFGRRQAAWF</sequence>
<dbReference type="PANTHER" id="PTHR35496">
    <property type="entry name" value="2S SEED STORAGE PROTEIN 1-RELATED"/>
    <property type="match status" value="1"/>
</dbReference>
<dbReference type="EMBL" id="OZ034816">
    <property type="protein sequence ID" value="CAL1374286.1"/>
    <property type="molecule type" value="Genomic_DNA"/>
</dbReference>
<dbReference type="Pfam" id="PF00234">
    <property type="entry name" value="Tryp_alpha_amyl"/>
    <property type="match status" value="1"/>
</dbReference>
<evidence type="ECO:0000313" key="5">
    <source>
        <dbReference type="EMBL" id="CAL1374286.1"/>
    </source>
</evidence>
<name>A0AAV2DK81_9ROSI</name>
<accession>A0AAV2DK81</accession>
<dbReference type="GO" id="GO:0045735">
    <property type="term" value="F:nutrient reservoir activity"/>
    <property type="evidence" value="ECO:0007669"/>
    <property type="project" value="InterPro"/>
</dbReference>
<dbReference type="InterPro" id="IPR000617">
    <property type="entry name" value="Napin/2SS/CON"/>
</dbReference>
<feature type="domain" description="Bifunctional inhibitor/plant lipid transfer protein/seed storage helical" evidence="4">
    <location>
        <begin position="50"/>
        <end position="154"/>
    </location>
</feature>
<organism evidence="5 6">
    <name type="scientific">Linum trigynum</name>
    <dbReference type="NCBI Taxonomy" id="586398"/>
    <lineage>
        <taxon>Eukaryota</taxon>
        <taxon>Viridiplantae</taxon>
        <taxon>Streptophyta</taxon>
        <taxon>Embryophyta</taxon>
        <taxon>Tracheophyta</taxon>
        <taxon>Spermatophyta</taxon>
        <taxon>Magnoliopsida</taxon>
        <taxon>eudicotyledons</taxon>
        <taxon>Gunneridae</taxon>
        <taxon>Pentapetalae</taxon>
        <taxon>rosids</taxon>
        <taxon>fabids</taxon>
        <taxon>Malpighiales</taxon>
        <taxon>Linaceae</taxon>
        <taxon>Linum</taxon>
    </lineage>
</organism>
<dbReference type="AlphaFoldDB" id="A0AAV2DK81"/>
<evidence type="ECO:0000256" key="1">
    <source>
        <dbReference type="ARBA" id="ARBA00008262"/>
    </source>
</evidence>